<evidence type="ECO:0000256" key="1">
    <source>
        <dbReference type="SAM" id="Phobius"/>
    </source>
</evidence>
<dbReference type="AlphaFoldDB" id="A0AAD8BX77"/>
<reference evidence="2" key="2">
    <citation type="submission" date="2023-04" db="EMBL/GenBank/DDBJ databases">
        <authorList>
            <person name="Bu L."/>
            <person name="Lu L."/>
            <person name="Laidemitt M.R."/>
            <person name="Zhang S.M."/>
            <person name="Mutuku M."/>
            <person name="Mkoji G."/>
            <person name="Steinauer M."/>
            <person name="Loker E.S."/>
        </authorList>
    </citation>
    <scope>NUCLEOTIDE SEQUENCE</scope>
    <source>
        <strain evidence="2">KasaAsao</strain>
        <tissue evidence="2">Whole Snail</tissue>
    </source>
</reference>
<feature type="transmembrane region" description="Helical" evidence="1">
    <location>
        <begin position="102"/>
        <end position="125"/>
    </location>
</feature>
<proteinExistence type="predicted"/>
<evidence type="ECO:0000313" key="2">
    <source>
        <dbReference type="EMBL" id="KAK0062290.1"/>
    </source>
</evidence>
<keyword evidence="1" id="KW-1133">Transmembrane helix</keyword>
<keyword evidence="1" id="KW-0472">Membrane</keyword>
<dbReference type="PANTHER" id="PTHR33444">
    <property type="entry name" value="SI:DKEY-19B23.12-RELATED"/>
    <property type="match status" value="1"/>
</dbReference>
<dbReference type="InterPro" id="IPR040350">
    <property type="entry name" value="TMEM272"/>
</dbReference>
<feature type="transmembrane region" description="Helical" evidence="1">
    <location>
        <begin position="188"/>
        <end position="216"/>
    </location>
</feature>
<comment type="caution">
    <text evidence="2">The sequence shown here is derived from an EMBL/GenBank/DDBJ whole genome shotgun (WGS) entry which is preliminary data.</text>
</comment>
<organism evidence="2 3">
    <name type="scientific">Biomphalaria pfeifferi</name>
    <name type="common">Bloodfluke planorb</name>
    <name type="synonym">Freshwater snail</name>
    <dbReference type="NCBI Taxonomy" id="112525"/>
    <lineage>
        <taxon>Eukaryota</taxon>
        <taxon>Metazoa</taxon>
        <taxon>Spiralia</taxon>
        <taxon>Lophotrochozoa</taxon>
        <taxon>Mollusca</taxon>
        <taxon>Gastropoda</taxon>
        <taxon>Heterobranchia</taxon>
        <taxon>Euthyneura</taxon>
        <taxon>Panpulmonata</taxon>
        <taxon>Hygrophila</taxon>
        <taxon>Lymnaeoidea</taxon>
        <taxon>Planorbidae</taxon>
        <taxon>Biomphalaria</taxon>
    </lineage>
</organism>
<gene>
    <name evidence="2" type="ORF">Bpfe_008391</name>
</gene>
<sequence length="223" mass="25030">MDNRQIFSASMTSSQSGLSLTSNTTSEDVKWADQEMSTDFIEALKDLTNDSESTFEFVVGANEIVCGTLIVNVFLACLMVFCVVEAGTGVKYLSECPENPNIPVFLFVGGCFGTLKTIHTMYGNYKVKKHNQNSMTSHRSDEIVDITLNVFLLVWQGLGTYWTFSVWYPLGEEPLDADPRQWCNQELYFFSVVQCGLVSILIAILVLMHCGFAFCFKCTNCFR</sequence>
<feature type="transmembrane region" description="Helical" evidence="1">
    <location>
        <begin position="146"/>
        <end position="168"/>
    </location>
</feature>
<dbReference type="Proteomes" id="UP001233172">
    <property type="component" value="Unassembled WGS sequence"/>
</dbReference>
<accession>A0AAD8BX77</accession>
<feature type="transmembrane region" description="Helical" evidence="1">
    <location>
        <begin position="69"/>
        <end position="90"/>
    </location>
</feature>
<evidence type="ECO:0000313" key="3">
    <source>
        <dbReference type="Proteomes" id="UP001233172"/>
    </source>
</evidence>
<keyword evidence="1" id="KW-0812">Transmembrane</keyword>
<protein>
    <submittedName>
        <fullName evidence="2">Uncharacterized protein</fullName>
    </submittedName>
</protein>
<keyword evidence="3" id="KW-1185">Reference proteome</keyword>
<dbReference type="EMBL" id="JASAOG010000026">
    <property type="protein sequence ID" value="KAK0062290.1"/>
    <property type="molecule type" value="Genomic_DNA"/>
</dbReference>
<dbReference type="PANTHER" id="PTHR33444:SF7">
    <property type="entry name" value="TRANSMEMBRANE PROTEIN 272"/>
    <property type="match status" value="1"/>
</dbReference>
<reference evidence="2" key="1">
    <citation type="journal article" date="2023" name="PLoS Negl. Trop. Dis.">
        <title>A genome sequence for Biomphalaria pfeifferi, the major vector snail for the human-infecting parasite Schistosoma mansoni.</title>
        <authorList>
            <person name="Bu L."/>
            <person name="Lu L."/>
            <person name="Laidemitt M.R."/>
            <person name="Zhang S.M."/>
            <person name="Mutuku M."/>
            <person name="Mkoji G."/>
            <person name="Steinauer M."/>
            <person name="Loker E.S."/>
        </authorList>
    </citation>
    <scope>NUCLEOTIDE SEQUENCE</scope>
    <source>
        <strain evidence="2">KasaAsao</strain>
    </source>
</reference>
<name>A0AAD8BX77_BIOPF</name>